<dbReference type="PANTHER" id="PTHR13832">
    <property type="entry name" value="PROTEIN PHOSPHATASE 2C"/>
    <property type="match status" value="1"/>
</dbReference>
<dbReference type="SMART" id="SM00332">
    <property type="entry name" value="PP2Cc"/>
    <property type="match status" value="1"/>
</dbReference>
<dbReference type="InterPro" id="IPR015655">
    <property type="entry name" value="PP2C"/>
</dbReference>
<name>A0A2D2Q053_PARLV</name>
<dbReference type="SMART" id="SM00331">
    <property type="entry name" value="PP2C_SIG"/>
    <property type="match status" value="1"/>
</dbReference>
<evidence type="ECO:0000313" key="2">
    <source>
        <dbReference type="EMBL" id="ATS17869.1"/>
    </source>
</evidence>
<dbReference type="Proteomes" id="UP000231057">
    <property type="component" value="Chromosome"/>
</dbReference>
<sequence>MAVNPDQSLRLHQLDFTPPLVESFRPLAQRPTLVTIWQQLFENTSVRRQSVFMPLLVSLSTAPIETIREIQMLLDSLAETLRTEPLLVLNEADEAGESTDDLIAALPKLPLPDDNDHTAIDDAPTALLPRQLVQVEVAAQTDTGRDRHHNEDVYLMNHRQQLRVTPNGQQLNMQGVFILCDGMGGHAEGEVASSLAAKTVYDYFEETWPWQGDLPSADEVRKAIYRANEAIFETNEQKAKTGSGRMGTTLVMALVDNYHLRLGHVGDSRIYRFTKRQGLEQLTVDHEVGQRLIQQGVEPEIAYGRPDAYQLTQALGPRNNQSVAPEVMDITIDEDTLVLLCSDGLSDNRCLETHIISHILPMLDFSVPLSQTLHKLIEMGNEVNGHDNLTAIALRFKLRSALSCLF</sequence>
<reference evidence="3" key="2">
    <citation type="journal article" date="2022" name="Front. Microbiol.">
        <title>Comparative Genomic Analysis Revealed Distinct Molecular Components and Organization of CO2-Concentrating Mechanism in Thermophilic Cyanobacteria.</title>
        <authorList>
            <person name="Tang J."/>
            <person name="Zhou H."/>
            <person name="Yao D."/>
            <person name="Riaz S."/>
            <person name="You D."/>
            <person name="Klepacz-Smolka A."/>
            <person name="Daroch M."/>
        </authorList>
    </citation>
    <scope>NUCLEOTIDE SEQUENCE [LARGE SCALE GENOMIC DNA]</scope>
    <source>
        <strain evidence="3">PCC 6715</strain>
    </source>
</reference>
<dbReference type="Pfam" id="PF13672">
    <property type="entry name" value="PP2C_2"/>
    <property type="match status" value="1"/>
</dbReference>
<evidence type="ECO:0000259" key="1">
    <source>
        <dbReference type="PROSITE" id="PS51746"/>
    </source>
</evidence>
<reference evidence="2 3" key="1">
    <citation type="submission" date="2016-11" db="EMBL/GenBank/DDBJ databases">
        <title>Complete genome sequence of thermophilic cyanobacteria strain Synechococcus sp. PCC6715.</title>
        <authorList>
            <person name="Tang J."/>
            <person name="Daroch M."/>
            <person name="Liang Y."/>
            <person name="Jiang D."/>
            <person name="Shah M."/>
        </authorList>
    </citation>
    <scope>NUCLEOTIDE SEQUENCE [LARGE SCALE GENOMIC DNA]</scope>
    <source>
        <strain evidence="2 3">PCC 6715</strain>
    </source>
</reference>
<dbReference type="NCBIfam" id="NF011149">
    <property type="entry name" value="PRK14559.1"/>
    <property type="match status" value="1"/>
</dbReference>
<dbReference type="InterPro" id="IPR036457">
    <property type="entry name" value="PPM-type-like_dom_sf"/>
</dbReference>
<proteinExistence type="predicted"/>
<dbReference type="InterPro" id="IPR001932">
    <property type="entry name" value="PPM-type_phosphatase-like_dom"/>
</dbReference>
<keyword evidence="3" id="KW-1185">Reference proteome</keyword>
<dbReference type="AlphaFoldDB" id="A0A2D2Q053"/>
<dbReference type="KEGG" id="slw:BRW62_02895"/>
<gene>
    <name evidence="2" type="ORF">BRW62_02895</name>
</gene>
<dbReference type="CDD" id="cd00143">
    <property type="entry name" value="PP2Cc"/>
    <property type="match status" value="1"/>
</dbReference>
<organism evidence="2 3">
    <name type="scientific">Parathermosynechococcus lividus PCC 6715</name>
    <dbReference type="NCBI Taxonomy" id="1917166"/>
    <lineage>
        <taxon>Bacteria</taxon>
        <taxon>Bacillati</taxon>
        <taxon>Cyanobacteriota</taxon>
        <taxon>Cyanophyceae</taxon>
        <taxon>Acaryochloridales</taxon>
        <taxon>Thermosynechococcaceae</taxon>
        <taxon>Parathermosynechococcus</taxon>
    </lineage>
</organism>
<dbReference type="RefSeq" id="WP_237269131.1">
    <property type="nucleotide sequence ID" value="NZ_CP018092.1"/>
</dbReference>
<dbReference type="SUPFAM" id="SSF81606">
    <property type="entry name" value="PP2C-like"/>
    <property type="match status" value="1"/>
</dbReference>
<dbReference type="Gene3D" id="3.60.40.10">
    <property type="entry name" value="PPM-type phosphatase domain"/>
    <property type="match status" value="1"/>
</dbReference>
<dbReference type="EMBL" id="CP018092">
    <property type="protein sequence ID" value="ATS17869.1"/>
    <property type="molecule type" value="Genomic_DNA"/>
</dbReference>
<dbReference type="PANTHER" id="PTHR13832:SF827">
    <property type="entry name" value="PROTEIN PHOSPHATASE 1L"/>
    <property type="match status" value="1"/>
</dbReference>
<evidence type="ECO:0000313" key="3">
    <source>
        <dbReference type="Proteomes" id="UP000231057"/>
    </source>
</evidence>
<dbReference type="PROSITE" id="PS51746">
    <property type="entry name" value="PPM_2"/>
    <property type="match status" value="1"/>
</dbReference>
<accession>A0A2D2Q053</accession>
<protein>
    <recommendedName>
        <fullName evidence="1">PPM-type phosphatase domain-containing protein</fullName>
    </recommendedName>
</protein>
<dbReference type="GO" id="GO:0004722">
    <property type="term" value="F:protein serine/threonine phosphatase activity"/>
    <property type="evidence" value="ECO:0007669"/>
    <property type="project" value="InterPro"/>
</dbReference>
<feature type="domain" description="PPM-type phosphatase" evidence="1">
    <location>
        <begin position="136"/>
        <end position="396"/>
    </location>
</feature>